<feature type="compositionally biased region" description="Basic and acidic residues" evidence="1">
    <location>
        <begin position="208"/>
        <end position="228"/>
    </location>
</feature>
<accession>A0A7W3XY02</accession>
<evidence type="ECO:0000256" key="1">
    <source>
        <dbReference type="SAM" id="MobiDB-lite"/>
    </source>
</evidence>
<gene>
    <name evidence="2" type="ORF">FOE67_18845</name>
</gene>
<evidence type="ECO:0000313" key="2">
    <source>
        <dbReference type="EMBL" id="MBB0231504.1"/>
    </source>
</evidence>
<feature type="region of interest" description="Disordered" evidence="1">
    <location>
        <begin position="159"/>
        <end position="228"/>
    </location>
</feature>
<feature type="compositionally biased region" description="Low complexity" evidence="1">
    <location>
        <begin position="160"/>
        <end position="175"/>
    </location>
</feature>
<evidence type="ECO:0000313" key="3">
    <source>
        <dbReference type="Proteomes" id="UP000530234"/>
    </source>
</evidence>
<proteinExistence type="predicted"/>
<keyword evidence="3" id="KW-1185">Reference proteome</keyword>
<dbReference type="Proteomes" id="UP000530234">
    <property type="component" value="Unassembled WGS sequence"/>
</dbReference>
<reference evidence="3" key="1">
    <citation type="submission" date="2019-10" db="EMBL/GenBank/DDBJ databases">
        <title>Streptomyces sp. nov., a novel actinobacterium isolated from alkaline environment.</title>
        <authorList>
            <person name="Golinska P."/>
        </authorList>
    </citation>
    <scope>NUCLEOTIDE SEQUENCE [LARGE SCALE GENOMIC DNA]</scope>
    <source>
        <strain evidence="3">DSM 42108</strain>
    </source>
</reference>
<dbReference type="AlphaFoldDB" id="A0A7W3XY02"/>
<organism evidence="2 3">
    <name type="scientific">Streptomyces calidiresistens</name>
    <dbReference type="NCBI Taxonomy" id="1485586"/>
    <lineage>
        <taxon>Bacteria</taxon>
        <taxon>Bacillati</taxon>
        <taxon>Actinomycetota</taxon>
        <taxon>Actinomycetes</taxon>
        <taxon>Kitasatosporales</taxon>
        <taxon>Streptomycetaceae</taxon>
        <taxon>Streptomyces</taxon>
    </lineage>
</organism>
<comment type="caution">
    <text evidence="2">The sequence shown here is derived from an EMBL/GenBank/DDBJ whole genome shotgun (WGS) entry which is preliminary data.</text>
</comment>
<protein>
    <submittedName>
        <fullName evidence="2">TIR domain-containing protein</fullName>
    </submittedName>
</protein>
<dbReference type="Gene3D" id="3.40.50.10140">
    <property type="entry name" value="Toll/interleukin-1 receptor homology (TIR) domain"/>
    <property type="match status" value="1"/>
</dbReference>
<sequence>MYEFFLSYARDTDEVWASRFHHDLCLRVAMRTGRTPDAVGVKFTGRAEAPDTLLEQCRKVVALVSPEYLRRASCRRELEHFRTRNESDPPVLWITWEPIEFPDAVPEADGTPPAGEAMTDGFTTVHPKKGLLYLLRRRSLYGEEYEDVVEEAANRLLMDPPGALLSPPRLPSLPRGLDRGKPDPGSPVVDIAILAPSRPGVPPTGDDNAPHRPTDPPDRRPRPPGRSVRDTVTDILATAGALGTVLPGTAVTPAWIREHSVERPLLLVVDARAVVSGEYRELLLAADGMPPDTVLVLAPDIEPDGGTGTPDIIPEGVVRSALPRLWGAADHDTENWNPRGPGRLERCLHNMLTVQRNRLITHSRPARIPAMTTGGFDRLPLLGGDF</sequence>
<name>A0A7W3XY02_9ACTN</name>
<dbReference type="RefSeq" id="WP_182665940.1">
    <property type="nucleotide sequence ID" value="NZ_VKHS01000536.1"/>
</dbReference>
<dbReference type="EMBL" id="VKHS01000536">
    <property type="protein sequence ID" value="MBB0231504.1"/>
    <property type="molecule type" value="Genomic_DNA"/>
</dbReference>
<dbReference type="SUPFAM" id="SSF52200">
    <property type="entry name" value="Toll/Interleukin receptor TIR domain"/>
    <property type="match status" value="1"/>
</dbReference>
<dbReference type="InterPro" id="IPR035897">
    <property type="entry name" value="Toll_tir_struct_dom_sf"/>
</dbReference>